<name>A0A2M7VL87_9BACT</name>
<evidence type="ECO:0008006" key="3">
    <source>
        <dbReference type="Google" id="ProtNLM"/>
    </source>
</evidence>
<dbReference type="EMBL" id="PFPS01000006">
    <property type="protein sequence ID" value="PJA02554.1"/>
    <property type="molecule type" value="Genomic_DNA"/>
</dbReference>
<dbReference type="AlphaFoldDB" id="A0A2M7VL87"/>
<sequence>MKKFHDEAVEKIVKEPGILGIEGLRSEKLLYPPIKFPQLKKEGQETGDIILIWSSLPGEWEILVAEVKIGARRHPGKDFLKLKFTFNYLKNCWRKWFESIKLNLPEGYTLWIRTVSLSYAGKALWEQPFKSEKRIRIF</sequence>
<proteinExistence type="predicted"/>
<accession>A0A2M7VL87</accession>
<gene>
    <name evidence="1" type="ORF">COX73_00135</name>
</gene>
<evidence type="ECO:0000313" key="2">
    <source>
        <dbReference type="Proteomes" id="UP000231469"/>
    </source>
</evidence>
<protein>
    <recommendedName>
        <fullName evidence="3">DUF234 domain-containing protein</fullName>
    </recommendedName>
</protein>
<reference evidence="2" key="1">
    <citation type="submission" date="2017-09" db="EMBL/GenBank/DDBJ databases">
        <title>Depth-based differentiation of microbial function through sediment-hosted aquifers and enrichment of novel symbionts in the deep terrestrial subsurface.</title>
        <authorList>
            <person name="Probst A.J."/>
            <person name="Ladd B."/>
            <person name="Jarett J.K."/>
            <person name="Geller-Mcgrath D.E."/>
            <person name="Sieber C.M.K."/>
            <person name="Emerson J.B."/>
            <person name="Anantharaman K."/>
            <person name="Thomas B.C."/>
            <person name="Malmstrom R."/>
            <person name="Stieglmeier M."/>
            <person name="Klingl A."/>
            <person name="Woyke T."/>
            <person name="Ryan C.M."/>
            <person name="Banfield J.F."/>
        </authorList>
    </citation>
    <scope>NUCLEOTIDE SEQUENCE [LARGE SCALE GENOMIC DNA]</scope>
</reference>
<organism evidence="1 2">
    <name type="scientific">bacterium (Candidatus Gribaldobacteria) CG_4_10_14_0_2_um_filter_36_18</name>
    <dbReference type="NCBI Taxonomy" id="2014264"/>
    <lineage>
        <taxon>Bacteria</taxon>
        <taxon>Candidatus Gribaldobacteria</taxon>
    </lineage>
</organism>
<dbReference type="Proteomes" id="UP000231469">
    <property type="component" value="Unassembled WGS sequence"/>
</dbReference>
<evidence type="ECO:0000313" key="1">
    <source>
        <dbReference type="EMBL" id="PJA02554.1"/>
    </source>
</evidence>
<comment type="caution">
    <text evidence="1">The sequence shown here is derived from an EMBL/GenBank/DDBJ whole genome shotgun (WGS) entry which is preliminary data.</text>
</comment>